<dbReference type="Gene3D" id="1.25.40.10">
    <property type="entry name" value="Tetratricopeptide repeat domain"/>
    <property type="match status" value="3"/>
</dbReference>
<dbReference type="PANTHER" id="PTHR45586">
    <property type="entry name" value="TPR REPEAT-CONTAINING PROTEIN PA4667"/>
    <property type="match status" value="1"/>
</dbReference>
<dbReference type="EMBL" id="FQWY01000012">
    <property type="protein sequence ID" value="SHG77909.1"/>
    <property type="molecule type" value="Genomic_DNA"/>
</dbReference>
<reference evidence="5" key="1">
    <citation type="submission" date="2016-11" db="EMBL/GenBank/DDBJ databases">
        <authorList>
            <person name="Varghese N."/>
            <person name="Submissions S."/>
        </authorList>
    </citation>
    <scope>NUCLEOTIDE SEQUENCE [LARGE SCALE GENOMIC DNA]</scope>
    <source>
        <strain evidence="5">DSM 11003</strain>
    </source>
</reference>
<dbReference type="InterPro" id="IPR051012">
    <property type="entry name" value="CellSynth/LPSAsmb/PSIAsmb"/>
</dbReference>
<organism evidence="4 5">
    <name type="scientific">Thermosyntropha lipolytica DSM 11003</name>
    <dbReference type="NCBI Taxonomy" id="1123382"/>
    <lineage>
        <taxon>Bacteria</taxon>
        <taxon>Bacillati</taxon>
        <taxon>Bacillota</taxon>
        <taxon>Clostridia</taxon>
        <taxon>Eubacteriales</taxon>
        <taxon>Syntrophomonadaceae</taxon>
        <taxon>Thermosyntropha</taxon>
    </lineage>
</organism>
<proteinExistence type="predicted"/>
<dbReference type="SUPFAM" id="SSF48452">
    <property type="entry name" value="TPR-like"/>
    <property type="match status" value="1"/>
</dbReference>
<dbReference type="SMART" id="SM00028">
    <property type="entry name" value="TPR"/>
    <property type="match status" value="6"/>
</dbReference>
<dbReference type="Proteomes" id="UP000242329">
    <property type="component" value="Unassembled WGS sequence"/>
</dbReference>
<feature type="repeat" description="TPR" evidence="3">
    <location>
        <begin position="321"/>
        <end position="354"/>
    </location>
</feature>
<dbReference type="InterPro" id="IPR011990">
    <property type="entry name" value="TPR-like_helical_dom_sf"/>
</dbReference>
<evidence type="ECO:0000256" key="1">
    <source>
        <dbReference type="ARBA" id="ARBA00022737"/>
    </source>
</evidence>
<keyword evidence="1" id="KW-0677">Repeat</keyword>
<sequence>MVYSNADGGMEVKRRQILEMLSQQDISGAMKKIREVLLADARDVMMLNLMADCCYVLGEFAEAESYWDEVLKFDPANKIARSNLKKVRNPAFKFWLKRYYKALALLKFREYEEAGAILHELLEENDNFVSVYKFLGVCYKEMGKLDEALKVWRQGLKRDRNNEELHGFITQTLKERESLLLNCASGGEKEISLVPSLVWPFSKSKAVWAFSGMAALVLSWQIVTAVNSHDLIRPKVKEVSEVGTVISSKGDQKEEALPVLSMMDEDKLAEIKEEGAVCYDKDAEMYYYREGFKAYRKRDWQNAAWHLENAVAMKSHSYINREALYYLARVYYLQGDYDRAEKYYIEYINLFPHSNYHDESLYYLAALYYKRGDLDRAREMLLQLKELFPGSGYVTSDLYKKIIK</sequence>
<dbReference type="Pfam" id="PF14559">
    <property type="entry name" value="TPR_19"/>
    <property type="match status" value="1"/>
</dbReference>
<dbReference type="OrthoDB" id="1757565at2"/>
<accession>A0A1M5MLX1</accession>
<evidence type="ECO:0000256" key="3">
    <source>
        <dbReference type="PROSITE-ProRule" id="PRU00339"/>
    </source>
</evidence>
<feature type="repeat" description="TPR" evidence="3">
    <location>
        <begin position="358"/>
        <end position="391"/>
    </location>
</feature>
<dbReference type="RefSeq" id="WP_073090794.1">
    <property type="nucleotide sequence ID" value="NZ_FQWY01000012.1"/>
</dbReference>
<evidence type="ECO:0000256" key="2">
    <source>
        <dbReference type="ARBA" id="ARBA00022803"/>
    </source>
</evidence>
<dbReference type="PANTHER" id="PTHR45586:SF1">
    <property type="entry name" value="LIPOPOLYSACCHARIDE ASSEMBLY PROTEIN B"/>
    <property type="match status" value="1"/>
</dbReference>
<dbReference type="InterPro" id="IPR019734">
    <property type="entry name" value="TPR_rpt"/>
</dbReference>
<evidence type="ECO:0000313" key="4">
    <source>
        <dbReference type="EMBL" id="SHG77909.1"/>
    </source>
</evidence>
<feature type="repeat" description="TPR" evidence="3">
    <location>
        <begin position="129"/>
        <end position="162"/>
    </location>
</feature>
<gene>
    <name evidence="4" type="ORF">SAMN02745221_00947</name>
</gene>
<dbReference type="Pfam" id="PF13424">
    <property type="entry name" value="TPR_12"/>
    <property type="match status" value="1"/>
</dbReference>
<keyword evidence="5" id="KW-1185">Reference proteome</keyword>
<name>A0A1M5MLX1_9FIRM</name>
<protein>
    <submittedName>
        <fullName evidence="4">Tetratricopeptide repeat-containing protein</fullName>
    </submittedName>
</protein>
<evidence type="ECO:0000313" key="5">
    <source>
        <dbReference type="Proteomes" id="UP000242329"/>
    </source>
</evidence>
<dbReference type="PROSITE" id="PS50005">
    <property type="entry name" value="TPR"/>
    <property type="match status" value="3"/>
</dbReference>
<dbReference type="AlphaFoldDB" id="A0A1M5MLX1"/>
<keyword evidence="2 3" id="KW-0802">TPR repeat</keyword>
<dbReference type="STRING" id="1123382.SAMN02745221_00947"/>